<accession>A0AB37RCV2</accession>
<protein>
    <recommendedName>
        <fullName evidence="3">Abi family protein</fullName>
    </recommendedName>
</protein>
<evidence type="ECO:0000313" key="1">
    <source>
        <dbReference type="EMBL" id="RMW51266.1"/>
    </source>
</evidence>
<comment type="caution">
    <text evidence="1">The sequence shown here is derived from an EMBL/GenBank/DDBJ whole genome shotgun (WGS) entry which is preliminary data.</text>
</comment>
<dbReference type="AlphaFoldDB" id="A0AB37RCV2"/>
<name>A0AB37RCV2_LACPE</name>
<dbReference type="EMBL" id="RDCL01000096">
    <property type="protein sequence ID" value="RMW51266.1"/>
    <property type="molecule type" value="Genomic_DNA"/>
</dbReference>
<evidence type="ECO:0000313" key="2">
    <source>
        <dbReference type="Proteomes" id="UP000281061"/>
    </source>
</evidence>
<proteinExistence type="predicted"/>
<organism evidence="1 2">
    <name type="scientific">Lactiplantibacillus pentosus</name>
    <name type="common">Lactobacillus pentosus</name>
    <dbReference type="NCBI Taxonomy" id="1589"/>
    <lineage>
        <taxon>Bacteria</taxon>
        <taxon>Bacillati</taxon>
        <taxon>Bacillota</taxon>
        <taxon>Bacilli</taxon>
        <taxon>Lactobacillales</taxon>
        <taxon>Lactobacillaceae</taxon>
        <taxon>Lactiplantibacillus</taxon>
    </lineage>
</organism>
<sequence>MTRQTFDKPFKDFPDLIELLKSRGLNIRNEETAINLLKIYGYYPVINGFKKSFQTDFDEEKYQPNVQIEQLFSEFILDSQFQEILLTSIFPIENHFKNMLGYLISKNFGVNSFETNDANNPDNTVLSYLDPSNYHNSGRVKALDTMNFIKEKVLTSSDDPVAYYRENKNHVPAWILCQNMMFGTSVKLFQILPSNLKEDLTNEMILPIDNENITEKEGLLLLELEILRKFRNSAAHSSPVYLLHVDQSSDPSVKILKRYLGEQILTRKEGRQGIGTRNLYAALIGILLLTRNSGQRTNAIQQIKRLRDTYMQNHNDTSFDAYNHYIRIAQLPTDYVERLERASMILSN</sequence>
<dbReference type="Pfam" id="PF07751">
    <property type="entry name" value="Abi_2"/>
    <property type="match status" value="1"/>
</dbReference>
<gene>
    <name evidence="1" type="ORF">D6U17_16455</name>
</gene>
<dbReference type="InterPro" id="IPR011664">
    <property type="entry name" value="Abi_system_AbiD/AbiF-like"/>
</dbReference>
<reference evidence="1 2" key="1">
    <citation type="submission" date="2018-10" db="EMBL/GenBank/DDBJ databases">
        <title>Genome sequences of five Lactobacillus pentosus strains isolated from brines of traditionally fermented spanish-style green table olives and differences between them.</title>
        <authorList>
            <person name="Jimenez Diaz R."/>
        </authorList>
    </citation>
    <scope>NUCLEOTIDE SEQUENCE [LARGE SCALE GENOMIC DNA]</scope>
    <source>
        <strain evidence="1 2">IG8</strain>
    </source>
</reference>
<evidence type="ECO:0008006" key="3">
    <source>
        <dbReference type="Google" id="ProtNLM"/>
    </source>
</evidence>
<dbReference type="Proteomes" id="UP000281061">
    <property type="component" value="Unassembled WGS sequence"/>
</dbReference>
<dbReference type="RefSeq" id="WP_122211528.1">
    <property type="nucleotide sequence ID" value="NZ_RDCH01000068.1"/>
</dbReference>